<protein>
    <submittedName>
        <fullName evidence="1">Uncharacterized protein</fullName>
    </submittedName>
</protein>
<accession>A0ABU9VUN1</accession>
<keyword evidence="2" id="KW-1185">Reference proteome</keyword>
<gene>
    <name evidence="1" type="ORF">AAIG11_10335</name>
</gene>
<comment type="caution">
    <text evidence="1">The sequence shown here is derived from an EMBL/GenBank/DDBJ whole genome shotgun (WGS) entry which is preliminary data.</text>
</comment>
<evidence type="ECO:0000313" key="1">
    <source>
        <dbReference type="EMBL" id="MEN1760875.1"/>
    </source>
</evidence>
<reference evidence="1 2" key="1">
    <citation type="submission" date="2024-04" db="EMBL/GenBank/DDBJ databases">
        <title>Genome sequencing and metabolic network reconstruction of aminoacids and betaine degradation by Anoxynatronum sibiricum.</title>
        <authorList>
            <person name="Detkova E.N."/>
            <person name="Boltjanskaja Y.V."/>
            <person name="Mardanov A.V."/>
            <person name="Kevbrin V."/>
        </authorList>
    </citation>
    <scope>NUCLEOTIDE SEQUENCE [LARGE SCALE GENOMIC DNA]</scope>
    <source>
        <strain evidence="1 2">Z-7981</strain>
    </source>
</reference>
<evidence type="ECO:0000313" key="2">
    <source>
        <dbReference type="Proteomes" id="UP001407405"/>
    </source>
</evidence>
<name>A0ABU9VUN1_9CLOT</name>
<organism evidence="1 2">
    <name type="scientific">Anoxynatronum sibiricum</name>
    <dbReference type="NCBI Taxonomy" id="210623"/>
    <lineage>
        <taxon>Bacteria</taxon>
        <taxon>Bacillati</taxon>
        <taxon>Bacillota</taxon>
        <taxon>Clostridia</taxon>
        <taxon>Eubacteriales</taxon>
        <taxon>Clostridiaceae</taxon>
        <taxon>Anoxynatronum</taxon>
    </lineage>
</organism>
<proteinExistence type="predicted"/>
<dbReference type="RefSeq" id="WP_343186196.1">
    <property type="nucleotide sequence ID" value="NZ_JBCITM010000009.1"/>
</dbReference>
<dbReference type="Proteomes" id="UP001407405">
    <property type="component" value="Unassembled WGS sequence"/>
</dbReference>
<sequence>MTTIMALPPLTSVISYSTIQPFIHTTTLRPEQPSFNPLSKKREHKKTESIMNTAVMLISVVGPERFFLAMLLPGLAPSVLALSRALSIYGPFA</sequence>
<dbReference type="EMBL" id="JBCITM010000009">
    <property type="protein sequence ID" value="MEN1760875.1"/>
    <property type="molecule type" value="Genomic_DNA"/>
</dbReference>